<dbReference type="Gene3D" id="1.10.8.60">
    <property type="match status" value="1"/>
</dbReference>
<evidence type="ECO:0000313" key="10">
    <source>
        <dbReference type="EMBL" id="EJK72963.1"/>
    </source>
</evidence>
<dbReference type="CDD" id="cd00009">
    <property type="entry name" value="AAA"/>
    <property type="match status" value="1"/>
</dbReference>
<dbReference type="InterPro" id="IPR015342">
    <property type="entry name" value="PEX1-N_C-lobe"/>
</dbReference>
<keyword evidence="5" id="KW-0067">ATP-binding</keyword>
<feature type="domain" description="AAA+ ATPase" evidence="9">
    <location>
        <begin position="462"/>
        <end position="618"/>
    </location>
</feature>
<reference evidence="10 11" key="1">
    <citation type="journal article" date="2012" name="Genome Biol.">
        <title>Genome and low-iron response of an oceanic diatom adapted to chronic iron limitation.</title>
        <authorList>
            <person name="Lommer M."/>
            <person name="Specht M."/>
            <person name="Roy A.S."/>
            <person name="Kraemer L."/>
            <person name="Andreson R."/>
            <person name="Gutowska M.A."/>
            <person name="Wolf J."/>
            <person name="Bergner S.V."/>
            <person name="Schilhabel M.B."/>
            <person name="Klostermeier U.C."/>
            <person name="Beiko R.G."/>
            <person name="Rosenstiel P."/>
            <person name="Hippler M."/>
            <person name="Laroche J."/>
        </authorList>
    </citation>
    <scope>NUCLEOTIDE SEQUENCE [LARGE SCALE GENOMIC DNA]</scope>
    <source>
        <strain evidence="10 11">CCMP1005</strain>
    </source>
</reference>
<dbReference type="GO" id="GO:0016887">
    <property type="term" value="F:ATP hydrolysis activity"/>
    <property type="evidence" value="ECO:0007669"/>
    <property type="project" value="InterPro"/>
</dbReference>
<dbReference type="GO" id="GO:0005524">
    <property type="term" value="F:ATP binding"/>
    <property type="evidence" value="ECO:0007669"/>
    <property type="project" value="UniProtKB-KW"/>
</dbReference>
<dbReference type="GO" id="GO:0016558">
    <property type="term" value="P:protein import into peroxisome matrix"/>
    <property type="evidence" value="ECO:0007669"/>
    <property type="project" value="TreeGrafter"/>
</dbReference>
<dbReference type="OrthoDB" id="2187at2759"/>
<keyword evidence="3" id="KW-0547">Nucleotide-binding</keyword>
<evidence type="ECO:0000256" key="1">
    <source>
        <dbReference type="ARBA" id="ARBA00004370"/>
    </source>
</evidence>
<evidence type="ECO:0000256" key="4">
    <source>
        <dbReference type="ARBA" id="ARBA00022801"/>
    </source>
</evidence>
<dbReference type="SUPFAM" id="SSF52540">
    <property type="entry name" value="P-loop containing nucleoside triphosphate hydrolases"/>
    <property type="match status" value="2"/>
</dbReference>
<dbReference type="eggNOG" id="KOG0735">
    <property type="taxonomic scope" value="Eukaryota"/>
</dbReference>
<comment type="similarity">
    <text evidence="2">Belongs to the AAA ATPase family.</text>
</comment>
<evidence type="ECO:0000256" key="3">
    <source>
        <dbReference type="ARBA" id="ARBA00022741"/>
    </source>
</evidence>
<comment type="subcellular location">
    <subcellularLocation>
        <location evidence="1">Membrane</location>
    </subcellularLocation>
</comment>
<name>K0T2S3_THAOC</name>
<dbReference type="InterPro" id="IPR025662">
    <property type="entry name" value="Sigma_54_int_dom_ATP-bd_1"/>
</dbReference>
<protein>
    <recommendedName>
        <fullName evidence="8">Peroxisomal ATPase PEX1</fullName>
    </recommendedName>
    <alternativeName>
        <fullName evidence="7">Peroxin-1</fullName>
    </alternativeName>
</protein>
<dbReference type="Gene3D" id="3.10.330.10">
    <property type="match status" value="1"/>
</dbReference>
<evidence type="ECO:0000256" key="6">
    <source>
        <dbReference type="ARBA" id="ARBA00023136"/>
    </source>
</evidence>
<dbReference type="GO" id="GO:0005778">
    <property type="term" value="C:peroxisomal membrane"/>
    <property type="evidence" value="ECO:0007669"/>
    <property type="project" value="TreeGrafter"/>
</dbReference>
<dbReference type="SUPFAM" id="SSF54585">
    <property type="entry name" value="Cdc48 domain 2-like"/>
    <property type="match status" value="1"/>
</dbReference>
<dbReference type="Gene3D" id="3.40.50.300">
    <property type="entry name" value="P-loop containing nucleotide triphosphate hydrolases"/>
    <property type="match status" value="2"/>
</dbReference>
<dbReference type="EMBL" id="AGNL01005024">
    <property type="protein sequence ID" value="EJK72963.1"/>
    <property type="molecule type" value="Genomic_DNA"/>
</dbReference>
<proteinExistence type="inferred from homology"/>
<accession>K0T2S3</accession>
<keyword evidence="6" id="KW-0472">Membrane</keyword>
<dbReference type="PROSITE" id="PS00675">
    <property type="entry name" value="SIGMA54_INTERACT_1"/>
    <property type="match status" value="1"/>
</dbReference>
<dbReference type="GO" id="GO:0005829">
    <property type="term" value="C:cytosol"/>
    <property type="evidence" value="ECO:0007669"/>
    <property type="project" value="TreeGrafter"/>
</dbReference>
<dbReference type="SMART" id="SM00382">
    <property type="entry name" value="AAA"/>
    <property type="match status" value="2"/>
</dbReference>
<dbReference type="Proteomes" id="UP000266841">
    <property type="component" value="Unassembled WGS sequence"/>
</dbReference>
<evidence type="ECO:0000256" key="8">
    <source>
        <dbReference type="ARBA" id="ARBA00034532"/>
    </source>
</evidence>
<sequence>MEWSIRLRAVLRPPETDRGSLFVRLPPATARRLASILLEVQEHKLESLQNSCDNGGIPARALTPPTEDFLSLEITFDGHQPQDVHPISAGSVENDDDISVIYASYNGGSPGFPTLECPHSNGKSDDFIELPLDLHPSLRGIFKAKSGPIIVSVRALDNPSIAQQVTFEPMTTDDWEMIEMESTVLEDGGLLSQITVVSPGQIFPLRLGRVSNNEKSVAWVKVVGDESFGIHSEESSDYDSDISDECVVDAVKVHVHHRCLRLMDETEVMVIPKCRRRVDEDQETLVVPSEPLRTRESKLEILPGTILIHSLTLAKVIGDHLQYNHELSKPIAAKLRKAASPYCQYAKHFDDGRVAVVKIYTCDDIEQGHAALNSYTHHQLNVKPTGDWITIQEIFPESDLVKFREKSPLNPTVDYINQMAVSNDDFRELNTCSEVSTIGFCEQMSALVDMFSTCRPCSRGPRRCGVLLHGEEGSGKSHLSKSVALRLLENQSFFPVYLDCKQLQASLTTIKNILEQIQKSIHEAELRSPSIIVLDNLDAIIPNTESGGGRDGSVHHHNVNQALFVQVKLITDHLLSHLERVEEGRIALICTCRDKESLSRRFLSSGMLRHSMEVPPLNSHNRAEFLSAHLHSVYKTHPIIATLGKETEGYTPRDLSVVAMKITELGYLRNIKSDSLDDEIALKVDAATILAEYIPISKQSADIGTRTTSLNWSAIGGIRKPKESLHDVIIHPVRFKSIYSQAPVRLPRGVLLYGPPVRACREMSQFSLASQISKGCGKSFIVPLLAKESNLSLITCHGPELLDRYIGASEAKVRQLSARASACAPAILFFDEFDALAPQRGSDNTGVTDRVVNQLLTLMDGAESGTDSVEIFFVAATSRPDKVDKALLRPGRLDRHIYVGHCESRDEWKDLLVSLLQNRNVNDDVYSALRGHAFDHIIDLDIDLALHYSAADLQAVIDTAQLLCVHEALESNSAHTDVVKFNLRHLQEAFRRTKPSLLPADRKILTRIYQLFSGAEYKEDEQKLKTTYR</sequence>
<comment type="caution">
    <text evidence="10">The sequence shown here is derived from an EMBL/GenBank/DDBJ whole genome shotgun (WGS) entry which is preliminary data.</text>
</comment>
<dbReference type="InterPro" id="IPR029067">
    <property type="entry name" value="CDC48_domain_2-like_sf"/>
</dbReference>
<dbReference type="PANTHER" id="PTHR23077:SF12">
    <property type="entry name" value="PEROXISOMAL ATPASE PEX1"/>
    <property type="match status" value="1"/>
</dbReference>
<dbReference type="InterPro" id="IPR027417">
    <property type="entry name" value="P-loop_NTPase"/>
</dbReference>
<feature type="domain" description="AAA+ ATPase" evidence="9">
    <location>
        <begin position="769"/>
        <end position="903"/>
    </location>
</feature>
<keyword evidence="11" id="KW-1185">Reference proteome</keyword>
<dbReference type="InterPro" id="IPR003959">
    <property type="entry name" value="ATPase_AAA_core"/>
</dbReference>
<dbReference type="AlphaFoldDB" id="K0T2S3"/>
<evidence type="ECO:0000259" key="9">
    <source>
        <dbReference type="SMART" id="SM00382"/>
    </source>
</evidence>
<keyword evidence="4" id="KW-0378">Hydrolase</keyword>
<dbReference type="InterPro" id="IPR050168">
    <property type="entry name" value="AAA_ATPase_domain"/>
</dbReference>
<evidence type="ECO:0000256" key="2">
    <source>
        <dbReference type="ARBA" id="ARBA00006914"/>
    </source>
</evidence>
<dbReference type="Pfam" id="PF00004">
    <property type="entry name" value="AAA"/>
    <property type="match status" value="2"/>
</dbReference>
<evidence type="ECO:0000313" key="11">
    <source>
        <dbReference type="Proteomes" id="UP000266841"/>
    </source>
</evidence>
<evidence type="ECO:0000256" key="5">
    <source>
        <dbReference type="ARBA" id="ARBA00022840"/>
    </source>
</evidence>
<dbReference type="InterPro" id="IPR003593">
    <property type="entry name" value="AAA+_ATPase"/>
</dbReference>
<dbReference type="PANTHER" id="PTHR23077">
    <property type="entry name" value="AAA-FAMILY ATPASE"/>
    <property type="match status" value="1"/>
</dbReference>
<gene>
    <name evidence="10" type="ORF">THAOC_05451</name>
</gene>
<organism evidence="10 11">
    <name type="scientific">Thalassiosira oceanica</name>
    <name type="common">Marine diatom</name>
    <dbReference type="NCBI Taxonomy" id="159749"/>
    <lineage>
        <taxon>Eukaryota</taxon>
        <taxon>Sar</taxon>
        <taxon>Stramenopiles</taxon>
        <taxon>Ochrophyta</taxon>
        <taxon>Bacillariophyta</taxon>
        <taxon>Coscinodiscophyceae</taxon>
        <taxon>Thalassiosirophycidae</taxon>
        <taxon>Thalassiosirales</taxon>
        <taxon>Thalassiosiraceae</taxon>
        <taxon>Thalassiosira</taxon>
    </lineage>
</organism>
<evidence type="ECO:0000256" key="7">
    <source>
        <dbReference type="ARBA" id="ARBA00032509"/>
    </source>
</evidence>
<dbReference type="Pfam" id="PF09262">
    <property type="entry name" value="PEX-1N"/>
    <property type="match status" value="1"/>
</dbReference>